<feature type="region of interest" description="Disordered" evidence="1">
    <location>
        <begin position="434"/>
        <end position="475"/>
    </location>
</feature>
<gene>
    <name evidence="3" type="ORF">PVAP13_8KG375100</name>
</gene>
<dbReference type="InterPro" id="IPR002921">
    <property type="entry name" value="Fungal_lipase-type"/>
</dbReference>
<dbReference type="InterPro" id="IPR029058">
    <property type="entry name" value="AB_hydrolase_fold"/>
</dbReference>
<evidence type="ECO:0000313" key="4">
    <source>
        <dbReference type="Proteomes" id="UP000823388"/>
    </source>
</evidence>
<comment type="caution">
    <text evidence="3">The sequence shown here is derived from an EMBL/GenBank/DDBJ whole genome shotgun (WGS) entry which is preliminary data.</text>
</comment>
<feature type="domain" description="Fungal lipase-type" evidence="2">
    <location>
        <begin position="181"/>
        <end position="316"/>
    </location>
</feature>
<evidence type="ECO:0000256" key="1">
    <source>
        <dbReference type="SAM" id="MobiDB-lite"/>
    </source>
</evidence>
<dbReference type="GO" id="GO:0006629">
    <property type="term" value="P:lipid metabolic process"/>
    <property type="evidence" value="ECO:0007669"/>
    <property type="project" value="InterPro"/>
</dbReference>
<dbReference type="CDD" id="cd00519">
    <property type="entry name" value="Lipase_3"/>
    <property type="match status" value="1"/>
</dbReference>
<protein>
    <recommendedName>
        <fullName evidence="2">Fungal lipase-type domain-containing protein</fullName>
    </recommendedName>
</protein>
<evidence type="ECO:0000313" key="3">
    <source>
        <dbReference type="EMBL" id="KAG2563925.1"/>
    </source>
</evidence>
<organism evidence="3 4">
    <name type="scientific">Panicum virgatum</name>
    <name type="common">Blackwell switchgrass</name>
    <dbReference type="NCBI Taxonomy" id="38727"/>
    <lineage>
        <taxon>Eukaryota</taxon>
        <taxon>Viridiplantae</taxon>
        <taxon>Streptophyta</taxon>
        <taxon>Embryophyta</taxon>
        <taxon>Tracheophyta</taxon>
        <taxon>Spermatophyta</taxon>
        <taxon>Magnoliopsida</taxon>
        <taxon>Liliopsida</taxon>
        <taxon>Poales</taxon>
        <taxon>Poaceae</taxon>
        <taxon>PACMAD clade</taxon>
        <taxon>Panicoideae</taxon>
        <taxon>Panicodae</taxon>
        <taxon>Paniceae</taxon>
        <taxon>Panicinae</taxon>
        <taxon>Panicum</taxon>
        <taxon>Panicum sect. Hiantes</taxon>
    </lineage>
</organism>
<accession>A0A8T0PS44</accession>
<feature type="region of interest" description="Disordered" evidence="1">
    <location>
        <begin position="24"/>
        <end position="56"/>
    </location>
</feature>
<feature type="compositionally biased region" description="Basic and acidic residues" evidence="1">
    <location>
        <begin position="459"/>
        <end position="475"/>
    </location>
</feature>
<evidence type="ECO:0000259" key="2">
    <source>
        <dbReference type="Pfam" id="PF01764"/>
    </source>
</evidence>
<name>A0A8T0PS44_PANVG</name>
<dbReference type="EMBL" id="CM029051">
    <property type="protein sequence ID" value="KAG2563925.1"/>
    <property type="molecule type" value="Genomic_DNA"/>
</dbReference>
<dbReference type="Gene3D" id="3.40.50.1820">
    <property type="entry name" value="alpha/beta hydrolase"/>
    <property type="match status" value="1"/>
</dbReference>
<keyword evidence="4" id="KW-1185">Reference proteome</keyword>
<dbReference type="PANTHER" id="PTHR46023:SF7">
    <property type="entry name" value="FUNGAL LIPASE-LIKE DOMAIN-CONTAINING PROTEIN"/>
    <property type="match status" value="1"/>
</dbReference>
<dbReference type="OrthoDB" id="438440at2759"/>
<dbReference type="SUPFAM" id="SSF53474">
    <property type="entry name" value="alpha/beta-Hydrolases"/>
    <property type="match status" value="1"/>
</dbReference>
<dbReference type="PANTHER" id="PTHR46023">
    <property type="entry name" value="LIPASE CLASS 3 PROTEIN-LIKE"/>
    <property type="match status" value="1"/>
</dbReference>
<feature type="compositionally biased region" description="Basic and acidic residues" evidence="1">
    <location>
        <begin position="45"/>
        <end position="54"/>
    </location>
</feature>
<dbReference type="Pfam" id="PF01764">
    <property type="entry name" value="Lipase_3"/>
    <property type="match status" value="1"/>
</dbReference>
<sequence length="578" mass="63452">MGAKRVASAAGTAALVYVALSGRLSSPSGDAAWAARRPPGEEDEANKGEERWPERAPATWREAAAVTARTAGFAYAETLGKWPLGDIAFGISHYMRIQGNRQHEYTGSNCVPLKGPGVRQELIGLLRYLRLCMFFSKKPYEVFLEFGGYGQSDILIRKSKSKLMKPAFTVVRDESTKCFLLFIRGATSTKDRLTAATAAEVPFHHSVLQNGRRSNLVAGHAHCGMVAAARWIADQAIPCLIKAVEQFPDYRIKIIGHSMGAGIAAILTCMLREDNKLSSSSCIAFGPAACMTWDLAESGNDFITTVVNRDDLVPSFGKGSAAILRTEVMASSWAPDLQEQIQQTRILGFVNSSLNFMRSHIPFLPNQGSKVADVNMLLSNTPVEELNLSSDARATVQKHWALSCWSSVAANRQNLESLVNHTQGMGIPALMSTYAGTDQNTDKPITAGGPASYSPEEPDSPRSDSEETNHEEKATDQVHLEQLLKSLRSSPIPSQPHQLYPPGRIMHMVVLPSPKEPDTGKQHDQDGVVAIYQTPRSMYGKIRLARSMIRDHYMPRYIETMEMLIDKLAEDADDDTDD</sequence>
<reference evidence="3" key="1">
    <citation type="submission" date="2020-05" db="EMBL/GenBank/DDBJ databases">
        <title>WGS assembly of Panicum virgatum.</title>
        <authorList>
            <person name="Lovell J.T."/>
            <person name="Jenkins J."/>
            <person name="Shu S."/>
            <person name="Juenger T.E."/>
            <person name="Schmutz J."/>
        </authorList>
    </citation>
    <scope>NUCLEOTIDE SEQUENCE</scope>
    <source>
        <strain evidence="3">AP13</strain>
    </source>
</reference>
<dbReference type="AlphaFoldDB" id="A0A8T0PS44"/>
<proteinExistence type="predicted"/>
<dbReference type="Proteomes" id="UP000823388">
    <property type="component" value="Chromosome 8K"/>
</dbReference>
<feature type="compositionally biased region" description="Polar residues" evidence="1">
    <location>
        <begin position="434"/>
        <end position="443"/>
    </location>
</feature>